<dbReference type="PANTHER" id="PTHR35337:SF1">
    <property type="entry name" value="SLR1478 PROTEIN"/>
    <property type="match status" value="1"/>
</dbReference>
<feature type="transmembrane region" description="Helical" evidence="1">
    <location>
        <begin position="166"/>
        <end position="185"/>
    </location>
</feature>
<protein>
    <submittedName>
        <fullName evidence="2">Stage II sporulation protein M</fullName>
    </submittedName>
</protein>
<dbReference type="PANTHER" id="PTHR35337">
    <property type="entry name" value="SLR1478 PROTEIN"/>
    <property type="match status" value="1"/>
</dbReference>
<gene>
    <name evidence="2" type="ORF">LVJ81_00435</name>
</gene>
<name>A0ABY4ED28_VITST</name>
<organism evidence="2 3">
    <name type="scientific">Vitreoscilla stercoraria</name>
    <dbReference type="NCBI Taxonomy" id="61"/>
    <lineage>
        <taxon>Bacteria</taxon>
        <taxon>Pseudomonadati</taxon>
        <taxon>Pseudomonadota</taxon>
        <taxon>Betaproteobacteria</taxon>
        <taxon>Neisseriales</taxon>
        <taxon>Neisseriaceae</taxon>
        <taxon>Vitreoscilla</taxon>
    </lineage>
</organism>
<dbReference type="RefSeq" id="WP_019957893.1">
    <property type="nucleotide sequence ID" value="NZ_CP091512.1"/>
</dbReference>
<feature type="transmembrane region" description="Helical" evidence="1">
    <location>
        <begin position="272"/>
        <end position="293"/>
    </location>
</feature>
<feature type="transmembrane region" description="Helical" evidence="1">
    <location>
        <begin position="233"/>
        <end position="251"/>
    </location>
</feature>
<feature type="transmembrane region" description="Helical" evidence="1">
    <location>
        <begin position="192"/>
        <end position="213"/>
    </location>
</feature>
<reference evidence="2" key="2">
    <citation type="journal article" date="2022" name="Res Sq">
        <title>Evolution of multicellular longitudinally dividing oral cavity symbionts (Neisseriaceae).</title>
        <authorList>
            <person name="Nyongesa S."/>
            <person name="Weber P."/>
            <person name="Bernet E."/>
            <person name="Pullido F."/>
            <person name="Nieckarz M."/>
            <person name="Delaby M."/>
            <person name="Nieves C."/>
            <person name="Viehboeck T."/>
            <person name="Krause N."/>
            <person name="Rivera-Millot A."/>
            <person name="Nakamura A."/>
            <person name="Vischer N."/>
            <person name="VanNieuwenhze M."/>
            <person name="Brun Y."/>
            <person name="Cava F."/>
            <person name="Bulgheresi S."/>
            <person name="Veyrier F."/>
        </authorList>
    </citation>
    <scope>NUCLEOTIDE SEQUENCE</scope>
    <source>
        <strain evidence="2">SAG 1488-6</strain>
    </source>
</reference>
<keyword evidence="1" id="KW-1133">Transmembrane helix</keyword>
<evidence type="ECO:0000313" key="3">
    <source>
        <dbReference type="Proteomes" id="UP000832034"/>
    </source>
</evidence>
<dbReference type="EMBL" id="CP091512">
    <property type="protein sequence ID" value="UOO92553.1"/>
    <property type="molecule type" value="Genomic_DNA"/>
</dbReference>
<keyword evidence="1" id="KW-0812">Transmembrane</keyword>
<dbReference type="InterPro" id="IPR002798">
    <property type="entry name" value="SpoIIM-like"/>
</dbReference>
<keyword evidence="1" id="KW-0472">Membrane</keyword>
<dbReference type="Proteomes" id="UP000832034">
    <property type="component" value="Chromosome"/>
</dbReference>
<evidence type="ECO:0000256" key="1">
    <source>
        <dbReference type="SAM" id="Phobius"/>
    </source>
</evidence>
<proteinExistence type="predicted"/>
<sequence>MRQHLFESAHQDFWQRFDAMLTLLERKKNLPQNANQQFGQHYRTICHHLALANSRNYSAGLCQKLQKLVDRAHKQLYQSKVSFWNQFLEFIQTTLPQTVRQQKTVMLWGHLLFYVPFLLCYLLTLGNPDFFDQLAGPNAGAQIGDAYSEMAALQAAQKSRPWGQNWMMFGFYIMNNISIGFQSFVGGLVLGLGAIYVAVFNGAVIGAAFGYMSSHPAGPVFFSFVGAHGSFELTGIVLSVAGGLKIGYTLIHPGNYSRRDALSIEGKPAATLICGAFLFLFIAALIEGFWSPITVLPLWLKYSVALILWLGVYAYLFWYQAAQSIQRRPE</sequence>
<accession>A0ABY4ED28</accession>
<reference evidence="2" key="1">
    <citation type="submission" date="2021-12" db="EMBL/GenBank/DDBJ databases">
        <authorList>
            <person name="Veyrier F.J."/>
        </authorList>
    </citation>
    <scope>NUCLEOTIDE SEQUENCE</scope>
    <source>
        <strain evidence="2">SAG 1488-6</strain>
    </source>
</reference>
<feature type="transmembrane region" description="Helical" evidence="1">
    <location>
        <begin position="105"/>
        <end position="124"/>
    </location>
</feature>
<feature type="transmembrane region" description="Helical" evidence="1">
    <location>
        <begin position="299"/>
        <end position="318"/>
    </location>
</feature>
<dbReference type="Pfam" id="PF01944">
    <property type="entry name" value="SpoIIM"/>
    <property type="match status" value="1"/>
</dbReference>
<evidence type="ECO:0000313" key="2">
    <source>
        <dbReference type="EMBL" id="UOO92553.1"/>
    </source>
</evidence>
<keyword evidence="3" id="KW-1185">Reference proteome</keyword>